<gene>
    <name evidence="3" type="ORF">D3273_14830</name>
</gene>
<dbReference type="Pfam" id="PF02567">
    <property type="entry name" value="PhzC-PhzF"/>
    <property type="match status" value="1"/>
</dbReference>
<dbReference type="PIRSF" id="PIRSF016184">
    <property type="entry name" value="PhzC_PhzF"/>
    <property type="match status" value="1"/>
</dbReference>
<proteinExistence type="inferred from homology"/>
<dbReference type="OrthoDB" id="9788221at2"/>
<evidence type="ECO:0000256" key="2">
    <source>
        <dbReference type="PIRSR" id="PIRSR016184-1"/>
    </source>
</evidence>
<sequence length="279" mass="29241">MSRPFSLVDVFGTVPFSGNPLAVVAAADGLSGDEMQRIANWLDLSETTFLLPPTDPGADYRVRIFTSVRELPFAGHPTLGSCHAWLAGGGRPRDPALVVQQCGAGLIPIRAAGEHLAFAAPPLLRDGPPDAAALDEALAVMRLDPSAVVEARWVDNGPGWLGLMLRSAEAVLAVEPARHHPRPIDVGLVGPHAPGSEAAFELRAFFTGPAGGIVEDPVTGSLNASVAQWLFASGRARDRYVAAQGARLGRTGRVHAERDGDGRVWIGGRTATLFSGLAS</sequence>
<dbReference type="Proteomes" id="UP000290759">
    <property type="component" value="Unassembled WGS sequence"/>
</dbReference>
<organism evidence="3 4">
    <name type="scientific">Lichenibacterium minor</name>
    <dbReference type="NCBI Taxonomy" id="2316528"/>
    <lineage>
        <taxon>Bacteria</taxon>
        <taxon>Pseudomonadati</taxon>
        <taxon>Pseudomonadota</taxon>
        <taxon>Alphaproteobacteria</taxon>
        <taxon>Hyphomicrobiales</taxon>
        <taxon>Lichenihabitantaceae</taxon>
        <taxon>Lichenibacterium</taxon>
    </lineage>
</organism>
<accession>A0A4Q2U8A3</accession>
<name>A0A4Q2U8A3_9HYPH</name>
<reference evidence="3 4" key="2">
    <citation type="submission" date="2019-02" db="EMBL/GenBank/DDBJ databases">
        <title>'Lichenibacterium ramalinii' gen. nov. sp. nov., 'Lichenibacterium minor' gen. nov. sp. nov.</title>
        <authorList>
            <person name="Pankratov T."/>
        </authorList>
    </citation>
    <scope>NUCLEOTIDE SEQUENCE [LARGE SCALE GENOMIC DNA]</scope>
    <source>
        <strain evidence="3 4">RmlP026</strain>
    </source>
</reference>
<keyword evidence="4" id="KW-1185">Reference proteome</keyword>
<dbReference type="InterPro" id="IPR003719">
    <property type="entry name" value="Phenazine_PhzF-like"/>
</dbReference>
<reference evidence="3 4" key="1">
    <citation type="submission" date="2018-12" db="EMBL/GenBank/DDBJ databases">
        <authorList>
            <person name="Grouzdev D.S."/>
            <person name="Krutkina M.S."/>
        </authorList>
    </citation>
    <scope>NUCLEOTIDE SEQUENCE [LARGE SCALE GENOMIC DNA]</scope>
    <source>
        <strain evidence="3 4">RmlP026</strain>
    </source>
</reference>
<dbReference type="RefSeq" id="WP_129227668.1">
    <property type="nucleotide sequence ID" value="NZ_QYBB01000016.1"/>
</dbReference>
<dbReference type="Gene3D" id="3.10.310.10">
    <property type="entry name" value="Diaminopimelate Epimerase, Chain A, domain 1"/>
    <property type="match status" value="2"/>
</dbReference>
<dbReference type="NCBIfam" id="TIGR00654">
    <property type="entry name" value="PhzF_family"/>
    <property type="match status" value="1"/>
</dbReference>
<evidence type="ECO:0000313" key="4">
    <source>
        <dbReference type="Proteomes" id="UP000290759"/>
    </source>
</evidence>
<dbReference type="GO" id="GO:0005737">
    <property type="term" value="C:cytoplasm"/>
    <property type="evidence" value="ECO:0007669"/>
    <property type="project" value="TreeGrafter"/>
</dbReference>
<feature type="active site" evidence="2">
    <location>
        <position position="46"/>
    </location>
</feature>
<comment type="caution">
    <text evidence="3">The sequence shown here is derived from an EMBL/GenBank/DDBJ whole genome shotgun (WGS) entry which is preliminary data.</text>
</comment>
<comment type="similarity">
    <text evidence="1">Belongs to the PhzF family.</text>
</comment>
<protein>
    <submittedName>
        <fullName evidence="3">PhzF family phenazine biosynthesis protein</fullName>
    </submittedName>
</protein>
<dbReference type="PANTHER" id="PTHR13774:SF32">
    <property type="entry name" value="ANTISENSE-ENHANCING SEQUENCE 1"/>
    <property type="match status" value="1"/>
</dbReference>
<evidence type="ECO:0000313" key="3">
    <source>
        <dbReference type="EMBL" id="RYC31166.1"/>
    </source>
</evidence>
<dbReference type="AlphaFoldDB" id="A0A4Q2U8A3"/>
<dbReference type="EMBL" id="QYBB01000016">
    <property type="protein sequence ID" value="RYC31166.1"/>
    <property type="molecule type" value="Genomic_DNA"/>
</dbReference>
<dbReference type="GO" id="GO:0016853">
    <property type="term" value="F:isomerase activity"/>
    <property type="evidence" value="ECO:0007669"/>
    <property type="project" value="TreeGrafter"/>
</dbReference>
<dbReference type="PANTHER" id="PTHR13774">
    <property type="entry name" value="PHENAZINE BIOSYNTHESIS PROTEIN"/>
    <property type="match status" value="1"/>
</dbReference>
<evidence type="ECO:0000256" key="1">
    <source>
        <dbReference type="ARBA" id="ARBA00008270"/>
    </source>
</evidence>
<dbReference type="SUPFAM" id="SSF54506">
    <property type="entry name" value="Diaminopimelate epimerase-like"/>
    <property type="match status" value="1"/>
</dbReference>